<dbReference type="PANTHER" id="PTHR11071:SF547">
    <property type="entry name" value="PEPTIDYL-PROLYL CIS-TRANS ISOMERASE"/>
    <property type="match status" value="1"/>
</dbReference>
<dbReference type="SUPFAM" id="SSF50891">
    <property type="entry name" value="Cyclophilin-like"/>
    <property type="match status" value="1"/>
</dbReference>
<dbReference type="EC" id="5.2.1.8" evidence="4"/>
<evidence type="ECO:0000313" key="7">
    <source>
        <dbReference type="Proteomes" id="UP001347796"/>
    </source>
</evidence>
<feature type="signal peptide" evidence="4">
    <location>
        <begin position="1"/>
        <end position="18"/>
    </location>
</feature>
<sequence length="218" mass="24020">MALLFVTFAASILALGNCGNFTITQEASVSIEIKNFDGEGEDFRGKFTIGLFGDSVPMTALNFAGICKGFKRGNKGPKLHYKNTFCHRVVKDMLVQCGDVTIGDGSGSKSIFGDKFNDENFMISHSSAGIISMANHGQDTNGSQFFILFTRARYLDNKHVAFGKVVKGYDVVEAINDLGSEKDGLTPRRPIKITDCVLEEVEKYDLSRKQMFTDDLEK</sequence>
<keyword evidence="2 4" id="KW-0697">Rotamase</keyword>
<dbReference type="InterPro" id="IPR002130">
    <property type="entry name" value="Cyclophilin-type_PPIase_dom"/>
</dbReference>
<dbReference type="AlphaFoldDB" id="A0AAN8JMD2"/>
<comment type="similarity">
    <text evidence="4">Belongs to the cyclophilin-type PPIase family.</text>
</comment>
<evidence type="ECO:0000259" key="5">
    <source>
        <dbReference type="PROSITE" id="PS50072"/>
    </source>
</evidence>
<organism evidence="6 7">
    <name type="scientific">Patella caerulea</name>
    <name type="common">Rayed Mediterranean limpet</name>
    <dbReference type="NCBI Taxonomy" id="87958"/>
    <lineage>
        <taxon>Eukaryota</taxon>
        <taxon>Metazoa</taxon>
        <taxon>Spiralia</taxon>
        <taxon>Lophotrochozoa</taxon>
        <taxon>Mollusca</taxon>
        <taxon>Gastropoda</taxon>
        <taxon>Patellogastropoda</taxon>
        <taxon>Patelloidea</taxon>
        <taxon>Patellidae</taxon>
        <taxon>Patella</taxon>
    </lineage>
</organism>
<comment type="catalytic activity">
    <reaction evidence="1 4">
        <text>[protein]-peptidylproline (omega=180) = [protein]-peptidylproline (omega=0)</text>
        <dbReference type="Rhea" id="RHEA:16237"/>
        <dbReference type="Rhea" id="RHEA-COMP:10747"/>
        <dbReference type="Rhea" id="RHEA-COMP:10748"/>
        <dbReference type="ChEBI" id="CHEBI:83833"/>
        <dbReference type="ChEBI" id="CHEBI:83834"/>
        <dbReference type="EC" id="5.2.1.8"/>
    </reaction>
</comment>
<protein>
    <recommendedName>
        <fullName evidence="4">Peptidyl-prolyl cis-trans isomerase</fullName>
        <shortName evidence="4">PPIase</shortName>
        <ecNumber evidence="4">5.2.1.8</ecNumber>
    </recommendedName>
</protein>
<evidence type="ECO:0000256" key="2">
    <source>
        <dbReference type="ARBA" id="ARBA00023110"/>
    </source>
</evidence>
<accession>A0AAN8JMD2</accession>
<dbReference type="GO" id="GO:0003755">
    <property type="term" value="F:peptidyl-prolyl cis-trans isomerase activity"/>
    <property type="evidence" value="ECO:0007669"/>
    <property type="project" value="UniProtKB-UniRule"/>
</dbReference>
<keyword evidence="3 4" id="KW-0413">Isomerase</keyword>
<dbReference type="PANTHER" id="PTHR11071">
    <property type="entry name" value="PEPTIDYL-PROLYL CIS-TRANS ISOMERASE"/>
    <property type="match status" value="1"/>
</dbReference>
<dbReference type="Pfam" id="PF00160">
    <property type="entry name" value="Pro_isomerase"/>
    <property type="match status" value="1"/>
</dbReference>
<gene>
    <name evidence="6" type="ORF">SNE40_011222</name>
</gene>
<feature type="chain" id="PRO_5042664559" description="Peptidyl-prolyl cis-trans isomerase" evidence="4">
    <location>
        <begin position="19"/>
        <end position="218"/>
    </location>
</feature>
<keyword evidence="7" id="KW-1185">Reference proteome</keyword>
<comment type="function">
    <text evidence="4">PPIases accelerate the folding of proteins. It catalyzes the cis-trans isomerization of proline imidic peptide bonds in oligopeptides.</text>
</comment>
<name>A0AAN8JMD2_PATCE</name>
<feature type="domain" description="PPIase cyclophilin-type" evidence="5">
    <location>
        <begin position="45"/>
        <end position="198"/>
    </location>
</feature>
<evidence type="ECO:0000256" key="3">
    <source>
        <dbReference type="ARBA" id="ARBA00023235"/>
    </source>
</evidence>
<dbReference type="Gene3D" id="2.40.100.10">
    <property type="entry name" value="Cyclophilin-like"/>
    <property type="match status" value="1"/>
</dbReference>
<dbReference type="EMBL" id="JAZGQO010000008">
    <property type="protein sequence ID" value="KAK6178698.1"/>
    <property type="molecule type" value="Genomic_DNA"/>
</dbReference>
<dbReference type="GO" id="GO:0006457">
    <property type="term" value="P:protein folding"/>
    <property type="evidence" value="ECO:0007669"/>
    <property type="project" value="TreeGrafter"/>
</dbReference>
<comment type="caution">
    <text evidence="6">The sequence shown here is derived from an EMBL/GenBank/DDBJ whole genome shotgun (WGS) entry which is preliminary data.</text>
</comment>
<reference evidence="6 7" key="1">
    <citation type="submission" date="2024-01" db="EMBL/GenBank/DDBJ databases">
        <title>The genome of the rayed Mediterranean limpet Patella caerulea (Linnaeus, 1758).</title>
        <authorList>
            <person name="Anh-Thu Weber A."/>
            <person name="Halstead-Nussloch G."/>
        </authorList>
    </citation>
    <scope>NUCLEOTIDE SEQUENCE [LARGE SCALE GENOMIC DNA]</scope>
    <source>
        <strain evidence="6">AATW-2023a</strain>
        <tissue evidence="6">Whole specimen</tissue>
    </source>
</reference>
<dbReference type="GO" id="GO:0016018">
    <property type="term" value="F:cyclosporin A binding"/>
    <property type="evidence" value="ECO:0007669"/>
    <property type="project" value="TreeGrafter"/>
</dbReference>
<evidence type="ECO:0000313" key="6">
    <source>
        <dbReference type="EMBL" id="KAK6178698.1"/>
    </source>
</evidence>
<keyword evidence="4" id="KW-0732">Signal</keyword>
<evidence type="ECO:0000256" key="4">
    <source>
        <dbReference type="RuleBase" id="RU363019"/>
    </source>
</evidence>
<dbReference type="Proteomes" id="UP001347796">
    <property type="component" value="Unassembled WGS sequence"/>
</dbReference>
<proteinExistence type="inferred from homology"/>
<dbReference type="GO" id="GO:0005737">
    <property type="term" value="C:cytoplasm"/>
    <property type="evidence" value="ECO:0007669"/>
    <property type="project" value="TreeGrafter"/>
</dbReference>
<evidence type="ECO:0000256" key="1">
    <source>
        <dbReference type="ARBA" id="ARBA00000971"/>
    </source>
</evidence>
<dbReference type="FunFam" id="2.40.100.10:FF:000025">
    <property type="entry name" value="Peptidyl-prolyl cis-trans isomerase CYP19-2"/>
    <property type="match status" value="1"/>
</dbReference>
<dbReference type="PRINTS" id="PR00153">
    <property type="entry name" value="CSAPPISMRASE"/>
</dbReference>
<dbReference type="InterPro" id="IPR029000">
    <property type="entry name" value="Cyclophilin-like_dom_sf"/>
</dbReference>
<dbReference type="PROSITE" id="PS50072">
    <property type="entry name" value="CSA_PPIASE_2"/>
    <property type="match status" value="1"/>
</dbReference>